<evidence type="ECO:0000256" key="2">
    <source>
        <dbReference type="ARBA" id="ARBA00022448"/>
    </source>
</evidence>
<keyword evidence="3 7" id="KW-1134">Transmembrane beta strand</keyword>
<sequence length="997" mass="109527">MKFTKSLIFCISSLLFTLVAMAQDVTVNGIIRDEKGMPVPHATVLLKGTAKAAVSDIDGNFQLKTPSNGVLIVSYVGYVTVTEMVNGRTKIDVQLEPELQSLKEVVINVGYGSQKKSKLTTAVSTVRAEVFADRPIYSVAQALQGNAAGIAVTQPSGKPGSGLDVRIRGLNSINSGNNPLYVIDGIQTTNIDGINTDDIVDMQILKDASATAIYGVNGASGVIIITTKRGKANKNIFEFNSFVGISNVVKNIDVLNLGQYKTMLAEINPSYLSNANNPRYEGINTNWADKVLDTGVDQNYNFSYAGGTENLRVYGALGYQNTKGVISPSEYKRLSGKLNVDANLTNWLKLNASLNVINSDLSNIGDNNSVGQGGAVMGLFVTPCFMPAYGSELKVRDKDALGNYTDGYKEGQFAKNPYQSAWENPVSLLARQNISNVNRVLSNLGFEATLVKDLVWKTNLSTDIKVQEDKYFVDAYRSSAGRVNDNDPTVDKGYGNVTNSQNVNINFENTLGFKISHDKNDINLLFGNSLQKNKEDWARISGRGFATDVRSFETREAKIITENQVREKEITNASFFGRAIYTFDNKYILSGVFRASGVSQLSKDNKWGYFPGVSGAWIISNENFLKENKVVNQLKIRGGWGQTGNVSGIPAYSSYDLNYTDPINGGTSLDQIGNSDLRWETNTDINIGLDLAVLNNRIKFTTDVYKKNTKNLLQVIYFPGFSQPYYYNVGEIENKGVEFSIDTQNLKGDFKWNTNFNISFNSNVINKLGLQKTLDLQTLTSVGEKVVRLEEGKSLGTFYGYKVDKVDPATGSLLYKDTNGDGQVTPDDRTEIGSAMPQYVFGFANNFSYKGAYLDVLVTGSQGNDVYNASRMDLTLMSDFKNQSTEVLNRWTTPGQVTNTPRANDPNALHVSDRFVEDGSYVRIKAVTIGYKFTKPILGLNSLSIYATAQNLYTFTKYKGFDPEVGAFNDNKGVTPGIDLGTYPQVKTFVFGIKASF</sequence>
<dbReference type="Gene3D" id="2.60.40.1120">
    <property type="entry name" value="Carboxypeptidase-like, regulatory domain"/>
    <property type="match status" value="1"/>
</dbReference>
<proteinExistence type="inferred from homology"/>
<reference evidence="11" key="1">
    <citation type="journal article" date="2019" name="Syst. Appl. Microbiol.">
        <title>Flavobacterium circumlabens sp. nov. and Flavobacterium cupreum sp. nov., two psychrotrophic species isolated from Antarctic environmental samples.</title>
        <authorList>
            <person name="Kralova S."/>
            <person name="Busse H.-J."/>
            <person name="Svec P."/>
            <person name="Maslanova I."/>
            <person name="Stankova E."/>
            <person name="Bartak M."/>
            <person name="Sedlacek I."/>
        </authorList>
    </citation>
    <scope>NUCLEOTIDE SEQUENCE [LARGE SCALE GENOMIC DNA]</scope>
    <source>
        <strain evidence="11">CCM 8825</strain>
    </source>
</reference>
<dbReference type="EMBL" id="QWDM01000004">
    <property type="protein sequence ID" value="RUT70997.1"/>
    <property type="molecule type" value="Genomic_DNA"/>
</dbReference>
<dbReference type="AlphaFoldDB" id="A0A434A9H2"/>
<dbReference type="NCBIfam" id="TIGR04056">
    <property type="entry name" value="OMP_RagA_SusC"/>
    <property type="match status" value="1"/>
</dbReference>
<feature type="domain" description="TonB-dependent receptor plug" evidence="9">
    <location>
        <begin position="116"/>
        <end position="222"/>
    </location>
</feature>
<evidence type="ECO:0000256" key="1">
    <source>
        <dbReference type="ARBA" id="ARBA00004571"/>
    </source>
</evidence>
<gene>
    <name evidence="10" type="ORF">D0817_07600</name>
</gene>
<evidence type="ECO:0000256" key="5">
    <source>
        <dbReference type="ARBA" id="ARBA00023136"/>
    </source>
</evidence>
<keyword evidence="5 7" id="KW-0472">Membrane</keyword>
<dbReference type="RefSeq" id="WP_127337777.1">
    <property type="nucleotide sequence ID" value="NZ_QWDM01000004.1"/>
</dbReference>
<dbReference type="InterPro" id="IPR012910">
    <property type="entry name" value="Plug_dom"/>
</dbReference>
<evidence type="ECO:0000259" key="9">
    <source>
        <dbReference type="Pfam" id="PF07715"/>
    </source>
</evidence>
<dbReference type="InterPro" id="IPR023997">
    <property type="entry name" value="TonB-dep_OMP_SusC/RagA_CS"/>
</dbReference>
<feature type="chain" id="PRO_5019114561" evidence="8">
    <location>
        <begin position="23"/>
        <end position="997"/>
    </location>
</feature>
<evidence type="ECO:0000256" key="4">
    <source>
        <dbReference type="ARBA" id="ARBA00022692"/>
    </source>
</evidence>
<evidence type="ECO:0000256" key="3">
    <source>
        <dbReference type="ARBA" id="ARBA00022452"/>
    </source>
</evidence>
<dbReference type="NCBIfam" id="TIGR04057">
    <property type="entry name" value="SusC_RagA_signa"/>
    <property type="match status" value="1"/>
</dbReference>
<evidence type="ECO:0000313" key="10">
    <source>
        <dbReference type="EMBL" id="RUT70997.1"/>
    </source>
</evidence>
<dbReference type="Proteomes" id="UP000288102">
    <property type="component" value="Unassembled WGS sequence"/>
</dbReference>
<evidence type="ECO:0000313" key="11">
    <source>
        <dbReference type="Proteomes" id="UP000288102"/>
    </source>
</evidence>
<dbReference type="Pfam" id="PF07715">
    <property type="entry name" value="Plug"/>
    <property type="match status" value="1"/>
</dbReference>
<keyword evidence="10" id="KW-0675">Receptor</keyword>
<dbReference type="InterPro" id="IPR037066">
    <property type="entry name" value="Plug_dom_sf"/>
</dbReference>
<accession>A0A434A9H2</accession>
<comment type="subcellular location">
    <subcellularLocation>
        <location evidence="1 7">Cell outer membrane</location>
        <topology evidence="1 7">Multi-pass membrane protein</topology>
    </subcellularLocation>
</comment>
<dbReference type="InterPro" id="IPR036942">
    <property type="entry name" value="Beta-barrel_TonB_sf"/>
</dbReference>
<keyword evidence="4 7" id="KW-0812">Transmembrane</keyword>
<dbReference type="OrthoDB" id="9768177at2"/>
<protein>
    <submittedName>
        <fullName evidence="10">TonB-dependent receptor</fullName>
    </submittedName>
</protein>
<comment type="similarity">
    <text evidence="7">Belongs to the TonB-dependent receptor family.</text>
</comment>
<name>A0A434A9H2_9FLAO</name>
<evidence type="ECO:0000256" key="7">
    <source>
        <dbReference type="PROSITE-ProRule" id="PRU01360"/>
    </source>
</evidence>
<evidence type="ECO:0000256" key="6">
    <source>
        <dbReference type="ARBA" id="ARBA00023237"/>
    </source>
</evidence>
<keyword evidence="11" id="KW-1185">Reference proteome</keyword>
<dbReference type="InterPro" id="IPR039426">
    <property type="entry name" value="TonB-dep_rcpt-like"/>
</dbReference>
<evidence type="ECO:0000256" key="8">
    <source>
        <dbReference type="SAM" id="SignalP"/>
    </source>
</evidence>
<keyword evidence="6 7" id="KW-0998">Cell outer membrane</keyword>
<feature type="signal peptide" evidence="8">
    <location>
        <begin position="1"/>
        <end position="22"/>
    </location>
</feature>
<dbReference type="Pfam" id="PF13715">
    <property type="entry name" value="CarbopepD_reg_2"/>
    <property type="match status" value="1"/>
</dbReference>
<keyword evidence="8" id="KW-0732">Signal</keyword>
<dbReference type="InterPro" id="IPR023996">
    <property type="entry name" value="TonB-dep_OMP_SusC/RagA"/>
</dbReference>
<keyword evidence="2 7" id="KW-0813">Transport</keyword>
<dbReference type="SUPFAM" id="SSF49464">
    <property type="entry name" value="Carboxypeptidase regulatory domain-like"/>
    <property type="match status" value="1"/>
</dbReference>
<dbReference type="GO" id="GO:0009279">
    <property type="term" value="C:cell outer membrane"/>
    <property type="evidence" value="ECO:0007669"/>
    <property type="project" value="UniProtKB-SubCell"/>
</dbReference>
<comment type="caution">
    <text evidence="10">The sequence shown here is derived from an EMBL/GenBank/DDBJ whole genome shotgun (WGS) entry which is preliminary data.</text>
</comment>
<dbReference type="SUPFAM" id="SSF56935">
    <property type="entry name" value="Porins"/>
    <property type="match status" value="1"/>
</dbReference>
<dbReference type="Gene3D" id="2.40.170.20">
    <property type="entry name" value="TonB-dependent receptor, beta-barrel domain"/>
    <property type="match status" value="1"/>
</dbReference>
<dbReference type="InterPro" id="IPR008969">
    <property type="entry name" value="CarboxyPept-like_regulatory"/>
</dbReference>
<organism evidence="10 11">
    <name type="scientific">Flavobacterium cupreum</name>
    <dbReference type="NCBI Taxonomy" id="2133766"/>
    <lineage>
        <taxon>Bacteria</taxon>
        <taxon>Pseudomonadati</taxon>
        <taxon>Bacteroidota</taxon>
        <taxon>Flavobacteriia</taxon>
        <taxon>Flavobacteriales</taxon>
        <taxon>Flavobacteriaceae</taxon>
        <taxon>Flavobacterium</taxon>
    </lineage>
</organism>
<dbReference type="Gene3D" id="2.170.130.10">
    <property type="entry name" value="TonB-dependent receptor, plug domain"/>
    <property type="match status" value="1"/>
</dbReference>
<dbReference type="PROSITE" id="PS52016">
    <property type="entry name" value="TONB_DEPENDENT_REC_3"/>
    <property type="match status" value="1"/>
</dbReference>